<sequence>MQITLLGTGNPIPDPRRAGPSTLVRAGGSTVLIDCGRGVLMRMMGAGAMPGMISAVLVTHLHSDHLTDLNDVITMQWVMSPGPNLLRIFGPVGTKAFVDATLTGLAPDIGYRLDHHTDLTQGPWVEVTEVVPGDEFSIGSVSVTVGATDHRPVEPTVAFRLDDGTHSVVLGGDGIPCAALDALCQGADAYVQTVIREDLVKMIPSQRFQDILDYHSTVEQAAQTATRAGVSTLVLTHYVPGIAPGADDEWRALAAAHFTGNIVLGDDLTSVEL</sequence>
<feature type="domain" description="Metallo-beta-lactamase" evidence="3">
    <location>
        <begin position="18"/>
        <end position="215"/>
    </location>
</feature>
<gene>
    <name evidence="4" type="ORF">UFOPK3376_01754</name>
</gene>
<proteinExistence type="predicted"/>
<dbReference type="AlphaFoldDB" id="A0A6J7EI35"/>
<evidence type="ECO:0000259" key="3">
    <source>
        <dbReference type="SMART" id="SM00849"/>
    </source>
</evidence>
<accession>A0A6J7EI35</accession>
<reference evidence="4" key="1">
    <citation type="submission" date="2020-05" db="EMBL/GenBank/DDBJ databases">
        <authorList>
            <person name="Chiriac C."/>
            <person name="Salcher M."/>
            <person name="Ghai R."/>
            <person name="Kavagutti S V."/>
        </authorList>
    </citation>
    <scope>NUCLEOTIDE SEQUENCE</scope>
</reference>
<dbReference type="CDD" id="cd07719">
    <property type="entry name" value="arylsulfatase_AtsA-like_MBL-fold"/>
    <property type="match status" value="1"/>
</dbReference>
<dbReference type="InterPro" id="IPR001279">
    <property type="entry name" value="Metallo-B-lactamas"/>
</dbReference>
<dbReference type="Pfam" id="PF12706">
    <property type="entry name" value="Lactamase_B_2"/>
    <property type="match status" value="1"/>
</dbReference>
<evidence type="ECO:0000256" key="2">
    <source>
        <dbReference type="SAM" id="MobiDB-lite"/>
    </source>
</evidence>
<dbReference type="EMBL" id="CAFBLP010000043">
    <property type="protein sequence ID" value="CAB4883102.1"/>
    <property type="molecule type" value="Genomic_DNA"/>
</dbReference>
<protein>
    <submittedName>
        <fullName evidence="4">Unannotated protein</fullName>
    </submittedName>
</protein>
<dbReference type="InterPro" id="IPR036866">
    <property type="entry name" value="RibonucZ/Hydroxyglut_hydro"/>
</dbReference>
<feature type="region of interest" description="Disordered" evidence="2">
    <location>
        <begin position="1"/>
        <end position="20"/>
    </location>
</feature>
<keyword evidence="1" id="KW-0378">Hydrolase</keyword>
<dbReference type="SMART" id="SM00849">
    <property type="entry name" value="Lactamase_B"/>
    <property type="match status" value="1"/>
</dbReference>
<dbReference type="InterPro" id="IPR044094">
    <property type="entry name" value="AtsA-like_MBL-fold"/>
</dbReference>
<organism evidence="4">
    <name type="scientific">freshwater metagenome</name>
    <dbReference type="NCBI Taxonomy" id="449393"/>
    <lineage>
        <taxon>unclassified sequences</taxon>
        <taxon>metagenomes</taxon>
        <taxon>ecological metagenomes</taxon>
    </lineage>
</organism>
<evidence type="ECO:0000256" key="1">
    <source>
        <dbReference type="ARBA" id="ARBA00022801"/>
    </source>
</evidence>
<evidence type="ECO:0000313" key="4">
    <source>
        <dbReference type="EMBL" id="CAB4883102.1"/>
    </source>
</evidence>
<name>A0A6J7EI35_9ZZZZ</name>
<dbReference type="PANTHER" id="PTHR46018:SF2">
    <property type="entry name" value="ZINC PHOSPHODIESTERASE ELAC PROTEIN 1"/>
    <property type="match status" value="1"/>
</dbReference>
<dbReference type="GO" id="GO:0042781">
    <property type="term" value="F:3'-tRNA processing endoribonuclease activity"/>
    <property type="evidence" value="ECO:0007669"/>
    <property type="project" value="TreeGrafter"/>
</dbReference>
<dbReference type="SUPFAM" id="SSF56281">
    <property type="entry name" value="Metallo-hydrolase/oxidoreductase"/>
    <property type="match status" value="1"/>
</dbReference>
<dbReference type="Gene3D" id="3.60.15.10">
    <property type="entry name" value="Ribonuclease Z/Hydroxyacylglutathione hydrolase-like"/>
    <property type="match status" value="1"/>
</dbReference>
<dbReference type="PANTHER" id="PTHR46018">
    <property type="entry name" value="ZINC PHOSPHODIESTERASE ELAC PROTEIN 1"/>
    <property type="match status" value="1"/>
</dbReference>